<dbReference type="RefSeq" id="WP_343761783.1">
    <property type="nucleotide sequence ID" value="NZ_BAAACG010000010.1"/>
</dbReference>
<accession>A0ABN1JKM2</accession>
<keyword evidence="3" id="KW-1185">Reference proteome</keyword>
<evidence type="ECO:0000256" key="1">
    <source>
        <dbReference type="SAM" id="Phobius"/>
    </source>
</evidence>
<keyword evidence="1" id="KW-1133">Transmembrane helix</keyword>
<gene>
    <name evidence="2" type="ORF">GCM10008906_23350</name>
</gene>
<keyword evidence="1" id="KW-0472">Membrane</keyword>
<dbReference type="Proteomes" id="UP001501510">
    <property type="component" value="Unassembled WGS sequence"/>
</dbReference>
<dbReference type="EMBL" id="BAAACG010000010">
    <property type="protein sequence ID" value="GAA0741751.1"/>
    <property type="molecule type" value="Genomic_DNA"/>
</dbReference>
<proteinExistence type="predicted"/>
<name>A0ABN1JKM2_9CLOT</name>
<feature type="transmembrane region" description="Helical" evidence="1">
    <location>
        <begin position="9"/>
        <end position="27"/>
    </location>
</feature>
<protein>
    <submittedName>
        <fullName evidence="2">Uncharacterized protein</fullName>
    </submittedName>
</protein>
<evidence type="ECO:0000313" key="3">
    <source>
        <dbReference type="Proteomes" id="UP001501510"/>
    </source>
</evidence>
<organism evidence="2 3">
    <name type="scientific">Clostridium oceanicum</name>
    <dbReference type="NCBI Taxonomy" id="1543"/>
    <lineage>
        <taxon>Bacteria</taxon>
        <taxon>Bacillati</taxon>
        <taxon>Bacillota</taxon>
        <taxon>Clostridia</taxon>
        <taxon>Eubacteriales</taxon>
        <taxon>Clostridiaceae</taxon>
        <taxon>Clostridium</taxon>
    </lineage>
</organism>
<keyword evidence="1" id="KW-0812">Transmembrane</keyword>
<evidence type="ECO:0000313" key="2">
    <source>
        <dbReference type="EMBL" id="GAA0741751.1"/>
    </source>
</evidence>
<reference evidence="2 3" key="1">
    <citation type="journal article" date="2019" name="Int. J. Syst. Evol. Microbiol.">
        <title>The Global Catalogue of Microorganisms (GCM) 10K type strain sequencing project: providing services to taxonomists for standard genome sequencing and annotation.</title>
        <authorList>
            <consortium name="The Broad Institute Genomics Platform"/>
            <consortium name="The Broad Institute Genome Sequencing Center for Infectious Disease"/>
            <person name="Wu L."/>
            <person name="Ma J."/>
        </authorList>
    </citation>
    <scope>NUCLEOTIDE SEQUENCE [LARGE SCALE GENOMIC DNA]</scope>
    <source>
        <strain evidence="2 3">JCM 1407</strain>
    </source>
</reference>
<comment type="caution">
    <text evidence="2">The sequence shown here is derived from an EMBL/GenBank/DDBJ whole genome shotgun (WGS) entry which is preliminary data.</text>
</comment>
<feature type="transmembrane region" description="Helical" evidence="1">
    <location>
        <begin position="33"/>
        <end position="50"/>
    </location>
</feature>
<sequence length="58" mass="6918">MFRKDTKKTFIFGFITFFVLAFILDLFGMNTVITKTIIIFIIILTTYFVMQIQKENNK</sequence>